<proteinExistence type="predicted"/>
<dbReference type="CDD" id="cd06259">
    <property type="entry name" value="YdcF-like"/>
    <property type="match status" value="1"/>
</dbReference>
<keyword evidence="1" id="KW-0812">Transmembrane</keyword>
<feature type="transmembrane region" description="Helical" evidence="1">
    <location>
        <begin position="72"/>
        <end position="89"/>
    </location>
</feature>
<dbReference type="Pfam" id="PF02698">
    <property type="entry name" value="DUF218"/>
    <property type="match status" value="1"/>
</dbReference>
<protein>
    <submittedName>
        <fullName evidence="3">YdcF family protein</fullName>
    </submittedName>
</protein>
<gene>
    <name evidence="3" type="ORF">I6N95_02235</name>
</gene>
<feature type="transmembrane region" description="Helical" evidence="1">
    <location>
        <begin position="43"/>
        <end position="66"/>
    </location>
</feature>
<dbReference type="GO" id="GO:0043164">
    <property type="term" value="P:Gram-negative-bacterium-type cell wall biogenesis"/>
    <property type="evidence" value="ECO:0007669"/>
    <property type="project" value="TreeGrafter"/>
</dbReference>
<keyword evidence="1" id="KW-0472">Membrane</keyword>
<dbReference type="InterPro" id="IPR003848">
    <property type="entry name" value="DUF218"/>
</dbReference>
<feature type="domain" description="DUF218" evidence="2">
    <location>
        <begin position="164"/>
        <end position="310"/>
    </location>
</feature>
<evidence type="ECO:0000313" key="3">
    <source>
        <dbReference type="EMBL" id="MBP1039820.1"/>
    </source>
</evidence>
<feature type="transmembrane region" description="Helical" evidence="1">
    <location>
        <begin position="6"/>
        <end position="23"/>
    </location>
</feature>
<keyword evidence="4" id="KW-1185">Reference proteome</keyword>
<keyword evidence="1" id="KW-1133">Transmembrane helix</keyword>
<dbReference type="InterPro" id="IPR051599">
    <property type="entry name" value="Cell_Envelope_Assoc"/>
</dbReference>
<dbReference type="EMBL" id="JAEEGA010000001">
    <property type="protein sequence ID" value="MBP1039820.1"/>
    <property type="molecule type" value="Genomic_DNA"/>
</dbReference>
<dbReference type="GO" id="GO:0005886">
    <property type="term" value="C:plasma membrane"/>
    <property type="evidence" value="ECO:0007669"/>
    <property type="project" value="TreeGrafter"/>
</dbReference>
<dbReference type="Proteomes" id="UP000674938">
    <property type="component" value="Unassembled WGS sequence"/>
</dbReference>
<sequence length="335" mass="36410">MMGFITIGVTYLGVIAGLIKKVISERSAPVSGKPKKSTAFKLLLLLSVAGLLVASLTVIPFSIMLIVALSPFIVFSAGVVFTINGGIMLRRESQSLGNSLSLLLGVGLLSVSLATFVAYQVDLTILTVLTGSANFIALMLLISFLIFLFTAYVTQHYAKIEKVDYIIVLGCGLINHQVTPLLKSRLDRSLALYQQQLALGHVSKILVTGGQGADEAISEGEAMRDYLVLQGVKPAHIMVEKLAINTYENMLFSKQLIENEQAAYEAVFVSNNFHVFRSHLFAKQVGLSAKGVGSHTASYFLPSAMLREFVAVSLMFVKEMVRSLKKVPRGTVIYK</sequence>
<feature type="transmembrane region" description="Helical" evidence="1">
    <location>
        <begin position="133"/>
        <end position="153"/>
    </location>
</feature>
<accession>A0A940P842</accession>
<evidence type="ECO:0000259" key="2">
    <source>
        <dbReference type="Pfam" id="PF02698"/>
    </source>
</evidence>
<feature type="transmembrane region" description="Helical" evidence="1">
    <location>
        <begin position="101"/>
        <end position="121"/>
    </location>
</feature>
<dbReference type="InterPro" id="IPR014729">
    <property type="entry name" value="Rossmann-like_a/b/a_fold"/>
</dbReference>
<dbReference type="GO" id="GO:0000270">
    <property type="term" value="P:peptidoglycan metabolic process"/>
    <property type="evidence" value="ECO:0007669"/>
    <property type="project" value="TreeGrafter"/>
</dbReference>
<evidence type="ECO:0000313" key="4">
    <source>
        <dbReference type="Proteomes" id="UP000674938"/>
    </source>
</evidence>
<dbReference type="RefSeq" id="WP_209524704.1">
    <property type="nucleotide sequence ID" value="NZ_JAEEGA010000001.1"/>
</dbReference>
<reference evidence="3" key="1">
    <citation type="submission" date="2020-12" db="EMBL/GenBank/DDBJ databases">
        <title>Vagococcus allomyrinae sp. nov. and Enterococcus lavae sp. nov., isolated from the larvae of Allomyrina dichotoma.</title>
        <authorList>
            <person name="Lee S.D."/>
        </authorList>
    </citation>
    <scope>NUCLEOTIDE SEQUENCE</scope>
    <source>
        <strain evidence="3">BWB3-3</strain>
    </source>
</reference>
<dbReference type="Gene3D" id="3.40.50.620">
    <property type="entry name" value="HUPs"/>
    <property type="match status" value="1"/>
</dbReference>
<dbReference type="PANTHER" id="PTHR30336:SF18">
    <property type="entry name" value="MEMBRANE PROTEIN"/>
    <property type="match status" value="1"/>
</dbReference>
<organism evidence="3 4">
    <name type="scientific">Vagococcus allomyrinae</name>
    <dbReference type="NCBI Taxonomy" id="2794353"/>
    <lineage>
        <taxon>Bacteria</taxon>
        <taxon>Bacillati</taxon>
        <taxon>Bacillota</taxon>
        <taxon>Bacilli</taxon>
        <taxon>Lactobacillales</taxon>
        <taxon>Enterococcaceae</taxon>
        <taxon>Vagococcus</taxon>
    </lineage>
</organism>
<name>A0A940P842_9ENTE</name>
<dbReference type="AlphaFoldDB" id="A0A940P842"/>
<dbReference type="PANTHER" id="PTHR30336">
    <property type="entry name" value="INNER MEMBRANE PROTEIN, PROBABLE PERMEASE"/>
    <property type="match status" value="1"/>
</dbReference>
<evidence type="ECO:0000256" key="1">
    <source>
        <dbReference type="SAM" id="Phobius"/>
    </source>
</evidence>
<comment type="caution">
    <text evidence="3">The sequence shown here is derived from an EMBL/GenBank/DDBJ whole genome shotgun (WGS) entry which is preliminary data.</text>
</comment>